<organism evidence="2 3">
    <name type="scientific">Kribbella pittospori</name>
    <dbReference type="NCBI Taxonomy" id="722689"/>
    <lineage>
        <taxon>Bacteria</taxon>
        <taxon>Bacillati</taxon>
        <taxon>Actinomycetota</taxon>
        <taxon>Actinomycetes</taxon>
        <taxon>Propionibacteriales</taxon>
        <taxon>Kribbellaceae</taxon>
        <taxon>Kribbella</taxon>
    </lineage>
</organism>
<dbReference type="Proteomes" id="UP000291144">
    <property type="component" value="Unassembled WGS sequence"/>
</dbReference>
<dbReference type="InterPro" id="IPR009339">
    <property type="entry name" value="DUF998"/>
</dbReference>
<keyword evidence="1" id="KW-0472">Membrane</keyword>
<evidence type="ECO:0000313" key="2">
    <source>
        <dbReference type="EMBL" id="TCC44828.1"/>
    </source>
</evidence>
<comment type="caution">
    <text evidence="2">The sequence shown here is derived from an EMBL/GenBank/DDBJ whole genome shotgun (WGS) entry which is preliminary data.</text>
</comment>
<proteinExistence type="predicted"/>
<gene>
    <name evidence="2" type="ORF">E0H73_45255</name>
</gene>
<feature type="transmembrane region" description="Helical" evidence="1">
    <location>
        <begin position="161"/>
        <end position="183"/>
    </location>
</feature>
<name>A0A4R0JJE4_9ACTN</name>
<evidence type="ECO:0000256" key="1">
    <source>
        <dbReference type="SAM" id="Phobius"/>
    </source>
</evidence>
<evidence type="ECO:0000313" key="3">
    <source>
        <dbReference type="Proteomes" id="UP000291144"/>
    </source>
</evidence>
<feature type="transmembrane region" description="Helical" evidence="1">
    <location>
        <begin position="129"/>
        <end position="149"/>
    </location>
</feature>
<protein>
    <submittedName>
        <fullName evidence="2">DUF998 domain-containing protein</fullName>
    </submittedName>
</protein>
<reference evidence="2 3" key="1">
    <citation type="submission" date="2019-02" db="EMBL/GenBank/DDBJ databases">
        <title>Kribbella capetownensis sp. nov. and Kribbella speibonae sp. nov., isolated from soil.</title>
        <authorList>
            <person name="Curtis S.M."/>
            <person name="Norton I."/>
            <person name="Everest G.J."/>
            <person name="Meyers P.R."/>
        </authorList>
    </citation>
    <scope>NUCLEOTIDE SEQUENCE [LARGE SCALE GENOMIC DNA]</scope>
    <source>
        <strain evidence="2 3">NRRL B-24813</strain>
    </source>
</reference>
<feature type="transmembrane region" description="Helical" evidence="1">
    <location>
        <begin position="189"/>
        <end position="209"/>
    </location>
</feature>
<sequence length="231" mass="24132">MNRPTPHRALGLLAAGRAVTFTLAWILAPAAQPGYQPLRDDLSAMEALTATQPWIMISGDLSLAAGIAALALAVGTTLRGLDTTVAGTLLFTAAAGITVQALAREDCNTALAECIAREHAGQVSWHHHVHSPAAALSFLAVLAAPLVLARPLREQLHRPVLAVYSIATASGGTLALIATMVVPQAYNGLTQRIFASIPVAWILVLAVQLNPGQLNPDPRPVMSQDIGDRSA</sequence>
<dbReference type="RefSeq" id="WP_131367463.1">
    <property type="nucleotide sequence ID" value="NZ_SJKB01000041.1"/>
</dbReference>
<keyword evidence="3" id="KW-1185">Reference proteome</keyword>
<accession>A0A4R0JJE4</accession>
<dbReference type="Pfam" id="PF06197">
    <property type="entry name" value="DUF998"/>
    <property type="match status" value="1"/>
</dbReference>
<dbReference type="AlphaFoldDB" id="A0A4R0JJE4"/>
<dbReference type="EMBL" id="SJKB01000041">
    <property type="protein sequence ID" value="TCC44828.1"/>
    <property type="molecule type" value="Genomic_DNA"/>
</dbReference>
<keyword evidence="1" id="KW-0812">Transmembrane</keyword>
<feature type="transmembrane region" description="Helical" evidence="1">
    <location>
        <begin position="85"/>
        <end position="103"/>
    </location>
</feature>
<keyword evidence="1" id="KW-1133">Transmembrane helix</keyword>
<feature type="transmembrane region" description="Helical" evidence="1">
    <location>
        <begin position="54"/>
        <end position="73"/>
    </location>
</feature>